<dbReference type="AlphaFoldDB" id="A0A0H5NH35"/>
<dbReference type="EMBL" id="LN868938">
    <property type="protein sequence ID" value="CRY74477.1"/>
    <property type="molecule type" value="Genomic_DNA"/>
</dbReference>
<proteinExistence type="predicted"/>
<evidence type="ECO:0000313" key="2">
    <source>
        <dbReference type="Proteomes" id="UP000057820"/>
    </source>
</evidence>
<name>A0A0H5NH35_NOCFR</name>
<sequence>MAPRVDNRLADTPMVPVECGQCGARVLARKSSWQQTSVQWNAEAVARCPELGSPVLRGPFLPGCSRMSEFIREAALAGRIPVPAEVPAETANS</sequence>
<accession>A0A0H5NH35</accession>
<reference evidence="2" key="1">
    <citation type="submission" date="2015-03" db="EMBL/GenBank/DDBJ databases">
        <authorList>
            <consortium name="Pathogen Informatics"/>
        </authorList>
    </citation>
    <scope>NUCLEOTIDE SEQUENCE [LARGE SCALE GENOMIC DNA]</scope>
    <source>
        <strain evidence="2">NCTC11134</strain>
    </source>
</reference>
<evidence type="ECO:0008006" key="3">
    <source>
        <dbReference type="Google" id="ProtNLM"/>
    </source>
</evidence>
<dbReference type="OMA" id="NQTSVQW"/>
<dbReference type="Proteomes" id="UP000057820">
    <property type="component" value="Chromosome 1"/>
</dbReference>
<protein>
    <recommendedName>
        <fullName evidence="3">Ferredoxin</fullName>
    </recommendedName>
</protein>
<evidence type="ECO:0000313" key="1">
    <source>
        <dbReference type="EMBL" id="CRY74477.1"/>
    </source>
</evidence>
<dbReference type="KEGG" id="nfr:ERS450000_00696"/>
<dbReference type="RefSeq" id="WP_011209889.1">
    <property type="nucleotide sequence ID" value="NZ_CP031418.1"/>
</dbReference>
<organism evidence="1 2">
    <name type="scientific">Nocardia farcinica</name>
    <dbReference type="NCBI Taxonomy" id="37329"/>
    <lineage>
        <taxon>Bacteria</taxon>
        <taxon>Bacillati</taxon>
        <taxon>Actinomycetota</taxon>
        <taxon>Actinomycetes</taxon>
        <taxon>Mycobacteriales</taxon>
        <taxon>Nocardiaceae</taxon>
        <taxon>Nocardia</taxon>
    </lineage>
</organism>
<dbReference type="GeneID" id="61134064"/>
<gene>
    <name evidence="1" type="ORF">ERS450000_00696</name>
</gene>